<dbReference type="EMBL" id="JBCGBO010000002">
    <property type="protein sequence ID" value="KAK9222882.1"/>
    <property type="molecule type" value="Genomic_DNA"/>
</dbReference>
<evidence type="ECO:0000313" key="2">
    <source>
        <dbReference type="Proteomes" id="UP001428341"/>
    </source>
</evidence>
<protein>
    <submittedName>
        <fullName evidence="1">Uncharacterized protein</fullName>
    </submittedName>
</protein>
<accession>A0AAP0QXV2</accession>
<name>A0AAP0QXV2_9ROSI</name>
<gene>
    <name evidence="1" type="ORF">WN944_011322</name>
</gene>
<proteinExistence type="predicted"/>
<reference evidence="1 2" key="1">
    <citation type="submission" date="2024-05" db="EMBL/GenBank/DDBJ databases">
        <title>Haplotype-resolved chromosome-level genome assembly of Huyou (Citrus changshanensis).</title>
        <authorList>
            <person name="Miao C."/>
            <person name="Chen W."/>
            <person name="Wu Y."/>
            <person name="Wang L."/>
            <person name="Zhao S."/>
            <person name="Grierson D."/>
            <person name="Xu C."/>
            <person name="Chen K."/>
        </authorList>
    </citation>
    <scope>NUCLEOTIDE SEQUENCE [LARGE SCALE GENOMIC DNA]</scope>
    <source>
        <strain evidence="1">01-14</strain>
        <tissue evidence="1">Leaf</tissue>
    </source>
</reference>
<evidence type="ECO:0000313" key="1">
    <source>
        <dbReference type="EMBL" id="KAK9222882.1"/>
    </source>
</evidence>
<organism evidence="1 2">
    <name type="scientific">Citrus x changshan-huyou</name>
    <dbReference type="NCBI Taxonomy" id="2935761"/>
    <lineage>
        <taxon>Eukaryota</taxon>
        <taxon>Viridiplantae</taxon>
        <taxon>Streptophyta</taxon>
        <taxon>Embryophyta</taxon>
        <taxon>Tracheophyta</taxon>
        <taxon>Spermatophyta</taxon>
        <taxon>Magnoliopsida</taxon>
        <taxon>eudicotyledons</taxon>
        <taxon>Gunneridae</taxon>
        <taxon>Pentapetalae</taxon>
        <taxon>rosids</taxon>
        <taxon>malvids</taxon>
        <taxon>Sapindales</taxon>
        <taxon>Rutaceae</taxon>
        <taxon>Aurantioideae</taxon>
        <taxon>Citrus</taxon>
    </lineage>
</organism>
<dbReference type="AlphaFoldDB" id="A0AAP0QXV2"/>
<sequence length="379" mass="41519">MIVRGDGRSLLEITFSCGWPPHLSLKVANGPGGTWHGTGTARHEHVSVRHEARHGTHVGRAGPRILGTRALKHGTIRDVPKHGMRKSTHSTARPTNLVGRAVPAHEPLWADSWWAVPSIGHSYLSPRNSYKILNKLTVSNPHTTSSFVVLIYRILFNSRLVMWHETTDQILSPTLKLSTVARTTKAGITLLSLTRPGFTKNGSETPVVLPARPLSHVFRLPLIPPFSGGGSPSWSSNCYIVGKRGSRVSFNRSGRSATTAILWDRVPAFLGMSIGSAYTSGRYFSLVASISDRLMFAPVFCSYNLAEMVIFPLGIAGEYNLCHLHFLKFLYMMDACANNFGPIGGSVVVIDPYVDSPGPIHKSVLYDQGKHVKEVQVLI</sequence>
<keyword evidence="2" id="KW-1185">Reference proteome</keyword>
<comment type="caution">
    <text evidence="1">The sequence shown here is derived from an EMBL/GenBank/DDBJ whole genome shotgun (WGS) entry which is preliminary data.</text>
</comment>
<dbReference type="Proteomes" id="UP001428341">
    <property type="component" value="Unassembled WGS sequence"/>
</dbReference>